<dbReference type="AlphaFoldDB" id="A0A9J7BI58"/>
<evidence type="ECO:0000313" key="4">
    <source>
        <dbReference type="Proteomes" id="UP001059380"/>
    </source>
</evidence>
<keyword evidence="3" id="KW-0378">Hydrolase</keyword>
<sequence length="155" mass="17226">MHRRNFLSSVVLLAVFGLVFGTFSSSAQDSKRGRKYKAPPPTSKIEVTVLKDANGKPIENAAVIFHTLNDPGNMELKSNEDGKATIDVLPIGETVRLQIIAKGFQTYGQDYKIEKDQMAIEIRMKRPGEQYSIYKDHAGDKKDDADKPAESSKPQ</sequence>
<evidence type="ECO:0000313" key="3">
    <source>
        <dbReference type="EMBL" id="UWZ82147.1"/>
    </source>
</evidence>
<dbReference type="GO" id="GO:0004180">
    <property type="term" value="F:carboxypeptidase activity"/>
    <property type="evidence" value="ECO:0007669"/>
    <property type="project" value="UniProtKB-KW"/>
</dbReference>
<dbReference type="EMBL" id="CP093313">
    <property type="protein sequence ID" value="UWZ82147.1"/>
    <property type="molecule type" value="Genomic_DNA"/>
</dbReference>
<dbReference type="Proteomes" id="UP001059380">
    <property type="component" value="Chromosome"/>
</dbReference>
<dbReference type="SUPFAM" id="SSF49478">
    <property type="entry name" value="Cna protein B-type domain"/>
    <property type="match status" value="1"/>
</dbReference>
<reference evidence="3" key="1">
    <citation type="submission" date="2021-04" db="EMBL/GenBank/DDBJ databases">
        <title>Phylogenetic analysis of Acidobacteriaceae.</title>
        <authorList>
            <person name="Qiu L."/>
            <person name="Zhang Q."/>
        </authorList>
    </citation>
    <scope>NUCLEOTIDE SEQUENCE</scope>
    <source>
        <strain evidence="3">DSM 25168</strain>
    </source>
</reference>
<dbReference type="Pfam" id="PF13620">
    <property type="entry name" value="CarboxypepD_reg"/>
    <property type="match status" value="1"/>
</dbReference>
<accession>A0A9J7BI58</accession>
<keyword evidence="2" id="KW-0732">Signal</keyword>
<dbReference type="KEGG" id="orp:MOP44_16375"/>
<evidence type="ECO:0000256" key="1">
    <source>
        <dbReference type="SAM" id="MobiDB-lite"/>
    </source>
</evidence>
<keyword evidence="3" id="KW-0121">Carboxypeptidase</keyword>
<protein>
    <submittedName>
        <fullName evidence="3">Carboxypeptidase-like regulatory domain-containing protein</fullName>
    </submittedName>
</protein>
<organism evidence="3 4">
    <name type="scientific">Occallatibacter riparius</name>
    <dbReference type="NCBI Taxonomy" id="1002689"/>
    <lineage>
        <taxon>Bacteria</taxon>
        <taxon>Pseudomonadati</taxon>
        <taxon>Acidobacteriota</taxon>
        <taxon>Terriglobia</taxon>
        <taxon>Terriglobales</taxon>
        <taxon>Acidobacteriaceae</taxon>
        <taxon>Occallatibacter</taxon>
    </lineage>
</organism>
<feature type="signal peptide" evidence="2">
    <location>
        <begin position="1"/>
        <end position="27"/>
    </location>
</feature>
<dbReference type="RefSeq" id="WP_260791258.1">
    <property type="nucleotide sequence ID" value="NZ_CP093313.1"/>
</dbReference>
<proteinExistence type="predicted"/>
<name>A0A9J7BI58_9BACT</name>
<keyword evidence="4" id="KW-1185">Reference proteome</keyword>
<evidence type="ECO:0000256" key="2">
    <source>
        <dbReference type="SAM" id="SignalP"/>
    </source>
</evidence>
<dbReference type="Gene3D" id="2.60.40.1120">
    <property type="entry name" value="Carboxypeptidase-like, regulatory domain"/>
    <property type="match status" value="1"/>
</dbReference>
<feature type="chain" id="PRO_5039950008" evidence="2">
    <location>
        <begin position="28"/>
        <end position="155"/>
    </location>
</feature>
<keyword evidence="3" id="KW-0645">Protease</keyword>
<gene>
    <name evidence="3" type="ORF">MOP44_16375</name>
</gene>
<feature type="region of interest" description="Disordered" evidence="1">
    <location>
        <begin position="131"/>
        <end position="155"/>
    </location>
</feature>